<reference evidence="1 2" key="1">
    <citation type="submission" date="2019-12" db="EMBL/GenBank/DDBJ databases">
        <authorList>
            <person name="Kim Y.S."/>
        </authorList>
    </citation>
    <scope>NUCLEOTIDE SEQUENCE [LARGE SCALE GENOMIC DNA]</scope>
    <source>
        <strain evidence="1 2">MMS17-SY077</strain>
    </source>
</reference>
<comment type="caution">
    <text evidence="1">The sequence shown here is derived from an EMBL/GenBank/DDBJ whole genome shotgun (WGS) entry which is preliminary data.</text>
</comment>
<dbReference type="EMBL" id="WSTA01000010">
    <property type="protein sequence ID" value="MWB97654.1"/>
    <property type="molecule type" value="Genomic_DNA"/>
</dbReference>
<proteinExistence type="predicted"/>
<accession>A0A6I4P376</accession>
<organism evidence="1 2">
    <name type="scientific">Agromyces seonyuensis</name>
    <dbReference type="NCBI Taxonomy" id="2662446"/>
    <lineage>
        <taxon>Bacteria</taxon>
        <taxon>Bacillati</taxon>
        <taxon>Actinomycetota</taxon>
        <taxon>Actinomycetes</taxon>
        <taxon>Micrococcales</taxon>
        <taxon>Microbacteriaceae</taxon>
        <taxon>Agromyces</taxon>
    </lineage>
</organism>
<dbReference type="RefSeq" id="WP_160423002.1">
    <property type="nucleotide sequence ID" value="NZ_WSTA01000010.1"/>
</dbReference>
<dbReference type="AlphaFoldDB" id="A0A6I4P376"/>
<protein>
    <submittedName>
        <fullName evidence="1">Uncharacterized protein</fullName>
    </submittedName>
</protein>
<dbReference type="Proteomes" id="UP000438182">
    <property type="component" value="Unassembled WGS sequence"/>
</dbReference>
<name>A0A6I4P376_9MICO</name>
<sequence>MGRFLIALEERERDLLAKSVTASSLDSAVEISGKLSDSQTVFSFEAKGIVRFLREEAPLGARDALPYWRIAGEFAAFFGLDLLAASPEVKLSIVGLQENEREDLLHFLASNELQASEAAPDSIARKVGLATLIDTEDAARASKALLDKANSCGPGLEEFYWARAAHYVRWPFDSRYGTVKQLVDRVKQQSIDLLLNAASQIGEDGGSDGP</sequence>
<evidence type="ECO:0000313" key="1">
    <source>
        <dbReference type="EMBL" id="MWB97654.1"/>
    </source>
</evidence>
<evidence type="ECO:0000313" key="2">
    <source>
        <dbReference type="Proteomes" id="UP000438182"/>
    </source>
</evidence>
<keyword evidence="2" id="KW-1185">Reference proteome</keyword>
<gene>
    <name evidence="1" type="ORF">GB864_03660</name>
</gene>